<dbReference type="AlphaFoldDB" id="A0A1D3PAR1"/>
<keyword evidence="1" id="KW-0472">Membrane</keyword>
<organism evidence="2 3">
    <name type="scientific">Plasmodium malariae</name>
    <dbReference type="NCBI Taxonomy" id="5858"/>
    <lineage>
        <taxon>Eukaryota</taxon>
        <taxon>Sar</taxon>
        <taxon>Alveolata</taxon>
        <taxon>Apicomplexa</taxon>
        <taxon>Aconoidasida</taxon>
        <taxon>Haemosporida</taxon>
        <taxon>Plasmodiidae</taxon>
        <taxon>Plasmodium</taxon>
        <taxon>Plasmodium (Plasmodium)</taxon>
    </lineage>
</organism>
<feature type="transmembrane region" description="Helical" evidence="1">
    <location>
        <begin position="168"/>
        <end position="191"/>
    </location>
</feature>
<sequence>MLYIMERKFRLLIFVKIASFIILTWTYYFKRDLCMFNKNFYEIHKLTEKINARKYRLLGKYRQGNNLIIVGLKEGISNSGMCIREDYIYNERETIGKKRESNRDTLNNSRNNKEATKNKYSVFGGNRYSYFEKKIFNELDNREFLEKNKTISNRTYKKINFKKRKPRFSLGLFFSILIFLVPLIDLSLYFVCGKDLLSTLGLLTVSGGHEGYFPRIEDGALKNLLGLENYMFREALRVSTILKYCIPIFIIFVFLVLGIVFYYKKVMKYEKIKFREKLKEY</sequence>
<feature type="transmembrane region" description="Helical" evidence="1">
    <location>
        <begin position="241"/>
        <end position="263"/>
    </location>
</feature>
<dbReference type="VEuPathDB" id="PlasmoDB:PmUG01_08012600"/>
<gene>
    <name evidence="2" type="primary">PmUG01_08012600</name>
    <name evidence="2" type="ORF">PMUG01_08012600</name>
</gene>
<keyword evidence="1" id="KW-0812">Transmembrane</keyword>
<dbReference type="Pfam" id="PF12420">
    <property type="entry name" value="DUF3671"/>
    <property type="match status" value="1"/>
</dbReference>
<dbReference type="EMBL" id="LT594629">
    <property type="protein sequence ID" value="SCN12001.1"/>
    <property type="molecule type" value="Genomic_DNA"/>
</dbReference>
<evidence type="ECO:0000313" key="3">
    <source>
        <dbReference type="Proteomes" id="UP000219813"/>
    </source>
</evidence>
<keyword evidence="3" id="KW-1185">Reference proteome</keyword>
<feature type="transmembrane region" description="Helical" evidence="1">
    <location>
        <begin position="12"/>
        <end position="29"/>
    </location>
</feature>
<name>A0A1D3PAR1_PLAMA</name>
<dbReference type="Proteomes" id="UP000219813">
    <property type="component" value="Chromosome 8"/>
</dbReference>
<dbReference type="GeneID" id="39868108"/>
<evidence type="ECO:0000256" key="1">
    <source>
        <dbReference type="SAM" id="Phobius"/>
    </source>
</evidence>
<reference evidence="2 3" key="1">
    <citation type="submission" date="2016-06" db="EMBL/GenBank/DDBJ databases">
        <authorList>
            <consortium name="Pathogen Informatics"/>
        </authorList>
    </citation>
    <scope>NUCLEOTIDE SEQUENCE [LARGE SCALE GENOMIC DNA]</scope>
</reference>
<protein>
    <submittedName>
        <fullName evidence="2">Fam-l protein</fullName>
    </submittedName>
</protein>
<keyword evidence="1" id="KW-1133">Transmembrane helix</keyword>
<dbReference type="RefSeq" id="XP_028860995.1">
    <property type="nucleotide sequence ID" value="XM_029004292.1"/>
</dbReference>
<dbReference type="KEGG" id="pmal:PMUG01_08012600"/>
<proteinExistence type="predicted"/>
<accession>A0A1D3PAR1</accession>
<evidence type="ECO:0000313" key="2">
    <source>
        <dbReference type="EMBL" id="SCN12001.1"/>
    </source>
</evidence>
<dbReference type="InterPro" id="IPR022139">
    <property type="entry name" value="Fam-L/Fam-M-like_plasmodium"/>
</dbReference>